<feature type="chain" id="PRO_5043954533" description="HTH psq-type domain-containing protein" evidence="3">
    <location>
        <begin position="20"/>
        <end position="350"/>
    </location>
</feature>
<feature type="region of interest" description="Disordered" evidence="2">
    <location>
        <begin position="224"/>
        <end position="266"/>
    </location>
</feature>
<feature type="signal peptide" evidence="3">
    <location>
        <begin position="1"/>
        <end position="19"/>
    </location>
</feature>
<comment type="caution">
    <text evidence="5">The sequence shown here is derived from an EMBL/GenBank/DDBJ whole genome shotgun (WGS) entry which is preliminary data.</text>
</comment>
<dbReference type="Gene3D" id="1.10.10.60">
    <property type="entry name" value="Homeodomain-like"/>
    <property type="match status" value="1"/>
</dbReference>
<dbReference type="InterPro" id="IPR007889">
    <property type="entry name" value="HTH_Psq"/>
</dbReference>
<feature type="compositionally biased region" description="Pro residues" evidence="2">
    <location>
        <begin position="245"/>
        <end position="256"/>
    </location>
</feature>
<dbReference type="GO" id="GO:0005634">
    <property type="term" value="C:nucleus"/>
    <property type="evidence" value="ECO:0007669"/>
    <property type="project" value="UniProtKB-SubCell"/>
</dbReference>
<organism evidence="5 6">
    <name type="scientific">Meganyctiphanes norvegica</name>
    <name type="common">Northern krill</name>
    <name type="synonym">Thysanopoda norvegica</name>
    <dbReference type="NCBI Taxonomy" id="48144"/>
    <lineage>
        <taxon>Eukaryota</taxon>
        <taxon>Metazoa</taxon>
        <taxon>Ecdysozoa</taxon>
        <taxon>Arthropoda</taxon>
        <taxon>Crustacea</taxon>
        <taxon>Multicrustacea</taxon>
        <taxon>Malacostraca</taxon>
        <taxon>Eumalacostraca</taxon>
        <taxon>Eucarida</taxon>
        <taxon>Euphausiacea</taxon>
        <taxon>Euphausiidae</taxon>
        <taxon>Meganyctiphanes</taxon>
    </lineage>
</organism>
<keyword evidence="6" id="KW-1185">Reference proteome</keyword>
<reference evidence="5 6" key="1">
    <citation type="submission" date="2024-05" db="EMBL/GenBank/DDBJ databases">
        <authorList>
            <person name="Wallberg A."/>
        </authorList>
    </citation>
    <scope>NUCLEOTIDE SEQUENCE [LARGE SCALE GENOMIC DNA]</scope>
</reference>
<evidence type="ECO:0000313" key="5">
    <source>
        <dbReference type="EMBL" id="CAL4162046.1"/>
    </source>
</evidence>
<feature type="non-terminal residue" evidence="5">
    <location>
        <position position="1"/>
    </location>
</feature>
<sequence length="350" mass="37395">VWAWQQLTWCVFSPAGLVCRWGAGEPPSLEALLGGPPPYVPSGPNTPAHSPQHSRLLPDPLTHPTALLPLTMQHSSTSYTPTKSWPPQFRRMSPSMLRAIEAVRSGKMGFTQAGKTFNVNGRTLWVYYRKLGYEVHNTFRGKRSKPTMGFENLNFDSQAASLVNNSLKQCGGGGGTALFDSQNSLPIMMPPSPSWFDNVAVTLNNNSSNSLMPEAASLGDHLPIQPVLSEPQPPRPHSLPSQSPTSPPHLPSPFPPVSTSTSTSPPLALASIEASTAVDASASVDVAPSSTSPAAITNEAAVLSSASSCHKEAAETSPPLDDHVMEDATRTLQSLLETYNLRNVWTGSVE</sequence>
<feature type="compositionally biased region" description="Low complexity" evidence="2">
    <location>
        <begin position="257"/>
        <end position="266"/>
    </location>
</feature>
<feature type="compositionally biased region" description="Polar residues" evidence="2">
    <location>
        <begin position="43"/>
        <end position="53"/>
    </location>
</feature>
<feature type="region of interest" description="Disordered" evidence="2">
    <location>
        <begin position="32"/>
        <end position="55"/>
    </location>
</feature>
<evidence type="ECO:0000256" key="3">
    <source>
        <dbReference type="SAM" id="SignalP"/>
    </source>
</evidence>
<accession>A0AAV2S687</accession>
<dbReference type="Proteomes" id="UP001497623">
    <property type="component" value="Unassembled WGS sequence"/>
</dbReference>
<comment type="subcellular location">
    <subcellularLocation>
        <location evidence="1">Nucleus</location>
    </subcellularLocation>
</comment>
<dbReference type="InterPro" id="IPR009057">
    <property type="entry name" value="Homeodomain-like_sf"/>
</dbReference>
<dbReference type="EMBL" id="CAXKWB010045320">
    <property type="protein sequence ID" value="CAL4162046.1"/>
    <property type="molecule type" value="Genomic_DNA"/>
</dbReference>
<dbReference type="Pfam" id="PF05225">
    <property type="entry name" value="HTH_psq"/>
    <property type="match status" value="1"/>
</dbReference>
<gene>
    <name evidence="5" type="ORF">MNOR_LOCUS32776</name>
</gene>
<evidence type="ECO:0000256" key="2">
    <source>
        <dbReference type="SAM" id="MobiDB-lite"/>
    </source>
</evidence>
<evidence type="ECO:0000259" key="4">
    <source>
        <dbReference type="Pfam" id="PF05225"/>
    </source>
</evidence>
<evidence type="ECO:0000313" key="6">
    <source>
        <dbReference type="Proteomes" id="UP001497623"/>
    </source>
</evidence>
<evidence type="ECO:0000256" key="1">
    <source>
        <dbReference type="ARBA" id="ARBA00004123"/>
    </source>
</evidence>
<feature type="domain" description="HTH psq-type" evidence="4">
    <location>
        <begin position="96"/>
        <end position="135"/>
    </location>
</feature>
<dbReference type="AlphaFoldDB" id="A0AAV2S687"/>
<dbReference type="GO" id="GO:0003677">
    <property type="term" value="F:DNA binding"/>
    <property type="evidence" value="ECO:0007669"/>
    <property type="project" value="InterPro"/>
</dbReference>
<name>A0AAV2S687_MEGNR</name>
<proteinExistence type="predicted"/>
<keyword evidence="3" id="KW-0732">Signal</keyword>
<protein>
    <recommendedName>
        <fullName evidence="4">HTH psq-type domain-containing protein</fullName>
    </recommendedName>
</protein>
<dbReference type="SUPFAM" id="SSF46689">
    <property type="entry name" value="Homeodomain-like"/>
    <property type="match status" value="1"/>
</dbReference>